<dbReference type="GO" id="GO:0006529">
    <property type="term" value="P:asparagine biosynthetic process"/>
    <property type="evidence" value="ECO:0007669"/>
    <property type="project" value="UniProtKB-KW"/>
</dbReference>
<dbReference type="InterPro" id="IPR033738">
    <property type="entry name" value="AsnB_N"/>
</dbReference>
<dbReference type="GO" id="GO:0004066">
    <property type="term" value="F:asparagine synthase (glutamine-hydrolyzing) activity"/>
    <property type="evidence" value="ECO:0007669"/>
    <property type="project" value="UniProtKB-EC"/>
</dbReference>
<dbReference type="EMBL" id="FXAM01000001">
    <property type="protein sequence ID" value="SMF94021.1"/>
    <property type="molecule type" value="Genomic_DNA"/>
</dbReference>
<feature type="binding site" evidence="9">
    <location>
        <begin position="395"/>
        <end position="396"/>
    </location>
    <ligand>
        <name>ATP</name>
        <dbReference type="ChEBI" id="CHEBI:30616"/>
    </ligand>
</feature>
<keyword evidence="4 9" id="KW-0547">Nucleotide-binding</keyword>
<feature type="site" description="Important for beta-aspartyl-AMP intermediate formation" evidence="10">
    <location>
        <position position="397"/>
    </location>
</feature>
<dbReference type="InterPro" id="IPR014729">
    <property type="entry name" value="Rossmann-like_a/b/a_fold"/>
</dbReference>
<dbReference type="EC" id="6.3.5.4" evidence="3"/>
<dbReference type="PIRSF" id="PIRSF001589">
    <property type="entry name" value="Asn_synthetase_glu-h"/>
    <property type="match status" value="1"/>
</dbReference>
<dbReference type="PROSITE" id="PS51278">
    <property type="entry name" value="GATASE_TYPE_2"/>
    <property type="match status" value="1"/>
</dbReference>
<dbReference type="Gene3D" id="3.40.50.620">
    <property type="entry name" value="HUPs"/>
    <property type="match status" value="1"/>
</dbReference>
<dbReference type="Proteomes" id="UP000192923">
    <property type="component" value="Unassembled WGS sequence"/>
</dbReference>
<evidence type="ECO:0000256" key="6">
    <source>
        <dbReference type="ARBA" id="ARBA00022962"/>
    </source>
</evidence>
<keyword evidence="8" id="KW-0028">Amino-acid biosynthesis</keyword>
<protein>
    <recommendedName>
        <fullName evidence="3">asparagine synthase (glutamine-hydrolyzing)</fullName>
        <ecNumber evidence="3">6.3.5.4</ecNumber>
    </recommendedName>
</protein>
<accession>A0A1Y6CUC2</accession>
<gene>
    <name evidence="12" type="ORF">SAMN02949497_1323</name>
</gene>
<dbReference type="Pfam" id="PF00733">
    <property type="entry name" value="Asn_synthase"/>
    <property type="match status" value="1"/>
</dbReference>
<feature type="domain" description="Glutamine amidotransferase type-2" evidence="11">
    <location>
        <begin position="2"/>
        <end position="239"/>
    </location>
</feature>
<dbReference type="AlphaFoldDB" id="A0A1Y6CUC2"/>
<dbReference type="InterPro" id="IPR006426">
    <property type="entry name" value="Asn_synth_AEB"/>
</dbReference>
<feature type="binding site" evidence="9">
    <location>
        <position position="322"/>
    </location>
    <ligand>
        <name>ATP</name>
        <dbReference type="ChEBI" id="CHEBI:30616"/>
    </ligand>
</feature>
<keyword evidence="5 9" id="KW-0067">ATP-binding</keyword>
<dbReference type="SUPFAM" id="SSF56235">
    <property type="entry name" value="N-terminal nucleophile aminohydrolases (Ntn hydrolases)"/>
    <property type="match status" value="1"/>
</dbReference>
<evidence type="ECO:0000256" key="8">
    <source>
        <dbReference type="PIRSR" id="PIRSR001589-1"/>
    </source>
</evidence>
<keyword evidence="8" id="KW-0061">Asparagine biosynthesis</keyword>
<dbReference type="CDD" id="cd01991">
    <property type="entry name" value="Asn_synthase_B_C"/>
    <property type="match status" value="1"/>
</dbReference>
<dbReference type="RefSeq" id="WP_085211044.1">
    <property type="nucleotide sequence ID" value="NZ_FXAM01000001.1"/>
</dbReference>
<organism evidence="12 13">
    <name type="scientific">Methylomagnum ishizawai</name>
    <dbReference type="NCBI Taxonomy" id="1760988"/>
    <lineage>
        <taxon>Bacteria</taxon>
        <taxon>Pseudomonadati</taxon>
        <taxon>Pseudomonadota</taxon>
        <taxon>Gammaproteobacteria</taxon>
        <taxon>Methylococcales</taxon>
        <taxon>Methylococcaceae</taxon>
        <taxon>Methylomagnum</taxon>
    </lineage>
</organism>
<keyword evidence="6 8" id="KW-0315">Glutamine amidotransferase</keyword>
<dbReference type="Pfam" id="PF13522">
    <property type="entry name" value="GATase_6"/>
    <property type="match status" value="1"/>
</dbReference>
<dbReference type="NCBIfam" id="TIGR01536">
    <property type="entry name" value="asn_synth_AEB"/>
    <property type="match status" value="1"/>
</dbReference>
<dbReference type="InterPro" id="IPR017932">
    <property type="entry name" value="GATase_2_dom"/>
</dbReference>
<evidence type="ECO:0000256" key="2">
    <source>
        <dbReference type="ARBA" id="ARBA00005752"/>
    </source>
</evidence>
<evidence type="ECO:0000256" key="9">
    <source>
        <dbReference type="PIRSR" id="PIRSR001589-2"/>
    </source>
</evidence>
<evidence type="ECO:0000259" key="11">
    <source>
        <dbReference type="PROSITE" id="PS51278"/>
    </source>
</evidence>
<dbReference type="Gene3D" id="3.60.20.10">
    <property type="entry name" value="Glutamine Phosphoribosylpyrophosphate, subunit 1, domain 1"/>
    <property type="match status" value="1"/>
</dbReference>
<dbReference type="InterPro" id="IPR051786">
    <property type="entry name" value="ASN_synthetase/amidase"/>
</dbReference>
<dbReference type="OrthoDB" id="9763290at2"/>
<dbReference type="PANTHER" id="PTHR43284:SF1">
    <property type="entry name" value="ASPARAGINE SYNTHETASE"/>
    <property type="match status" value="1"/>
</dbReference>
<keyword evidence="13" id="KW-1185">Reference proteome</keyword>
<dbReference type="InterPro" id="IPR001962">
    <property type="entry name" value="Asn_synthase"/>
</dbReference>
<dbReference type="GO" id="GO:0005829">
    <property type="term" value="C:cytosol"/>
    <property type="evidence" value="ECO:0007669"/>
    <property type="project" value="TreeGrafter"/>
</dbReference>
<dbReference type="InterPro" id="IPR029055">
    <property type="entry name" value="Ntn_hydrolases_N"/>
</dbReference>
<reference evidence="12 13" key="1">
    <citation type="submission" date="2016-12" db="EMBL/GenBank/DDBJ databases">
        <authorList>
            <person name="Song W.-J."/>
            <person name="Kurnit D.M."/>
        </authorList>
    </citation>
    <scope>NUCLEOTIDE SEQUENCE [LARGE SCALE GENOMIC DNA]</scope>
    <source>
        <strain evidence="12 13">175</strain>
    </source>
</reference>
<evidence type="ECO:0000313" key="12">
    <source>
        <dbReference type="EMBL" id="SMF94021.1"/>
    </source>
</evidence>
<proteinExistence type="inferred from homology"/>
<evidence type="ECO:0000256" key="1">
    <source>
        <dbReference type="ARBA" id="ARBA00005187"/>
    </source>
</evidence>
<sequence length="669" mass="74335">MCGFAGFLDRSENTSAEDLAVIAGRMAATLVHRGPDDGGVWTDAFSGLALGHRRLSILDLSVAGHQPMLSRGGRYVVAFNGEIYNHLDLRRELDRGGAVPDHPLFDTPAEAFATQAGTGWRGHSDTETLLAAVETWGVGEALKRCVGMFAFALWDRHDRVLYLARDRLGEKPLYYGWQDGMLLFGSELKAFKPHPAFKAEIDRSALSLLLRYGYIPAPYTIYQGIRKLPPGTFIALSARRQDGVPVSYWSAHDVALRGQMQPFAGTEAEAVETLDGLLRQAVAGQMLADVPLGAFLSGGFDSSTVVALMQAQSSRPVRTFSIGFHETGYNEAEHAKAVAAHLGTDHTELYVTPEQAMAVIPNLPTLYDEPFADSSQIPTFLVSQLARGQVTVSLSGDGGDEVFCGYTRYPSAASVWRRIGYVPPPLRGAVAALATVVPPHFWDALFRGVGFALPGGLRAATPGDKLRKLALLLRARQPEEVYRELVSQWKEPARVVRGATEPGTVLDDPAQWPRLREFEHRMMFLDTVSYLPDDILVKVDRAAMGVSLETRVPLLDHRVVEFAWSLPASMKLRDGVGKWPLRQVLYRYVPKELMDRPKMGFGVPIDQWLRGPLKDWAGALLDRKRLKQEGYFNPALVHEKWTQHLAGRRDWSYYLWDVLMFQAWREANP</sequence>
<dbReference type="CDD" id="cd00712">
    <property type="entry name" value="AsnB"/>
    <property type="match status" value="1"/>
</dbReference>
<evidence type="ECO:0000256" key="5">
    <source>
        <dbReference type="ARBA" id="ARBA00022840"/>
    </source>
</evidence>
<dbReference type="STRING" id="1760988.SAMN02949497_1323"/>
<dbReference type="GO" id="GO:0005524">
    <property type="term" value="F:ATP binding"/>
    <property type="evidence" value="ECO:0007669"/>
    <property type="project" value="UniProtKB-KW"/>
</dbReference>
<evidence type="ECO:0000313" key="13">
    <source>
        <dbReference type="Proteomes" id="UP000192923"/>
    </source>
</evidence>
<dbReference type="SUPFAM" id="SSF52402">
    <property type="entry name" value="Adenine nucleotide alpha hydrolases-like"/>
    <property type="match status" value="1"/>
</dbReference>
<comment type="catalytic activity">
    <reaction evidence="7">
        <text>L-aspartate + L-glutamine + ATP + H2O = L-asparagine + L-glutamate + AMP + diphosphate + H(+)</text>
        <dbReference type="Rhea" id="RHEA:12228"/>
        <dbReference type="ChEBI" id="CHEBI:15377"/>
        <dbReference type="ChEBI" id="CHEBI:15378"/>
        <dbReference type="ChEBI" id="CHEBI:29985"/>
        <dbReference type="ChEBI" id="CHEBI:29991"/>
        <dbReference type="ChEBI" id="CHEBI:30616"/>
        <dbReference type="ChEBI" id="CHEBI:33019"/>
        <dbReference type="ChEBI" id="CHEBI:58048"/>
        <dbReference type="ChEBI" id="CHEBI:58359"/>
        <dbReference type="ChEBI" id="CHEBI:456215"/>
        <dbReference type="EC" id="6.3.5.4"/>
    </reaction>
</comment>
<comment type="similarity">
    <text evidence="2">Belongs to the asparagine synthetase family.</text>
</comment>
<feature type="active site" description="For GATase activity" evidence="8">
    <location>
        <position position="2"/>
    </location>
</feature>
<evidence type="ECO:0000256" key="7">
    <source>
        <dbReference type="ARBA" id="ARBA00048741"/>
    </source>
</evidence>
<evidence type="ECO:0000256" key="10">
    <source>
        <dbReference type="PIRSR" id="PIRSR001589-3"/>
    </source>
</evidence>
<evidence type="ECO:0000256" key="3">
    <source>
        <dbReference type="ARBA" id="ARBA00012737"/>
    </source>
</evidence>
<dbReference type="PANTHER" id="PTHR43284">
    <property type="entry name" value="ASPARAGINE SYNTHETASE (GLUTAMINE-HYDROLYZING)"/>
    <property type="match status" value="1"/>
</dbReference>
<dbReference type="Pfam" id="PF13537">
    <property type="entry name" value="GATase_7"/>
    <property type="match status" value="1"/>
</dbReference>
<name>A0A1Y6CUC2_9GAMM</name>
<evidence type="ECO:0000256" key="4">
    <source>
        <dbReference type="ARBA" id="ARBA00022741"/>
    </source>
</evidence>
<comment type="pathway">
    <text evidence="1">Amino-acid biosynthesis; L-asparagine biosynthesis; L-asparagine from L-aspartate (L-Gln route): step 1/1.</text>
</comment>
<feature type="binding site" evidence="9">
    <location>
        <position position="125"/>
    </location>
    <ligand>
        <name>L-glutamine</name>
        <dbReference type="ChEBI" id="CHEBI:58359"/>
    </ligand>
</feature>